<dbReference type="InterPro" id="IPR001086">
    <property type="entry name" value="Preph_deHydtase"/>
</dbReference>
<dbReference type="PIRSF" id="PIRSF001500">
    <property type="entry name" value="Chor_mut_pdt_Ppr"/>
    <property type="match status" value="1"/>
</dbReference>
<protein>
    <recommendedName>
        <fullName evidence="2">prephenate dehydratase</fullName>
        <ecNumber evidence="2">4.2.1.51</ecNumber>
    </recommendedName>
</protein>
<reference evidence="11" key="1">
    <citation type="journal article" date="2015" name="PLoS Genet.">
        <title>The dynamic genome and transcriptome of the human fungal pathogen Blastomyces and close relative Emmonsia.</title>
        <authorList>
            <person name="Munoz J.F."/>
            <person name="Gauthier G.M."/>
            <person name="Desjardins C.A."/>
            <person name="Gallo J.E."/>
            <person name="Holder J."/>
            <person name="Sullivan T.D."/>
            <person name="Marty A.J."/>
            <person name="Carmen J.C."/>
            <person name="Chen Z."/>
            <person name="Ding L."/>
            <person name="Gujja S."/>
            <person name="Magrini V."/>
            <person name="Misas E."/>
            <person name="Mitreva M."/>
            <person name="Priest M."/>
            <person name="Saif S."/>
            <person name="Whiston E.A."/>
            <person name="Young S."/>
            <person name="Zeng Q."/>
            <person name="Goldman W.E."/>
            <person name="Mardis E.R."/>
            <person name="Taylor J.W."/>
            <person name="McEwen J.G."/>
            <person name="Clay O.K."/>
            <person name="Klein B.S."/>
            <person name="Cuomo C.A."/>
        </authorList>
    </citation>
    <scope>NUCLEOTIDE SEQUENCE [LARGE SCALE GENOMIC DNA]</scope>
    <source>
        <strain evidence="11">ER-3 / ATCC MYA-2586</strain>
    </source>
</reference>
<dbReference type="RefSeq" id="XP_045276968.1">
    <property type="nucleotide sequence ID" value="XM_045420987.1"/>
</dbReference>
<proteinExistence type="predicted"/>
<dbReference type="CDD" id="cd13532">
    <property type="entry name" value="PBP2_PDT_like"/>
    <property type="match status" value="1"/>
</dbReference>
<evidence type="ECO:0000256" key="6">
    <source>
        <dbReference type="ARBA" id="ARBA00023239"/>
    </source>
</evidence>
<evidence type="ECO:0000259" key="8">
    <source>
        <dbReference type="PROSITE" id="PS51171"/>
    </source>
</evidence>
<sequence length="411" mass="44754">MRSGVTIFTNYGRRLCNFQLIPVLFHSKGTLSGQHSINGDKLQHCAMSASPHKELRVTFLGPLASFSHQAALDLFPTSTTTTTSTTRTVTLLPKPSFADAFAAIQSTEADYAVIPFENSTNGSVVQTLDLLADRDGRYHDIVVCGEYYLTVHHCLLVRNEDAASDPETIYPRISKLYTHPQAWGQCEVFLSKHFRGIERKDTPSTSRAASIVAKYGSTTAPIPTPTPGTGGNGGGDNATGNDSEGIPAAIASSFAATHHNLSILAANIEDRADNTTRFLVLRNRNSERTREGEGEGGDFYPTATATSSTDTTTTTTVAPPTKLKSLISFMINHETPGALVDALTIFRRHGLNLTSIVSRPGQIRPWQYIFFVECERVRGVHEEDVVEKAMEELEGKTSCCRDLGSWEGRLG</sequence>
<dbReference type="PROSITE" id="PS51171">
    <property type="entry name" value="PREPHENATE_DEHYDR_3"/>
    <property type="match status" value="1"/>
</dbReference>
<dbReference type="EMBL" id="EQ999977">
    <property type="protein sequence ID" value="EEQ90199.2"/>
    <property type="molecule type" value="Genomic_DNA"/>
</dbReference>
<evidence type="ECO:0000256" key="4">
    <source>
        <dbReference type="ARBA" id="ARBA00023141"/>
    </source>
</evidence>
<dbReference type="Gene3D" id="3.40.190.10">
    <property type="entry name" value="Periplasmic binding protein-like II"/>
    <property type="match status" value="2"/>
</dbReference>
<keyword evidence="5" id="KW-0584">Phenylalanine biosynthesis</keyword>
<feature type="region of interest" description="Disordered" evidence="7">
    <location>
        <begin position="283"/>
        <end position="317"/>
    </location>
</feature>
<evidence type="ECO:0000256" key="2">
    <source>
        <dbReference type="ARBA" id="ARBA00013147"/>
    </source>
</evidence>
<keyword evidence="4" id="KW-0057">Aromatic amino acid biosynthesis</keyword>
<feature type="domain" description="ACT" evidence="9">
    <location>
        <begin position="327"/>
        <end position="407"/>
    </location>
</feature>
<feature type="compositionally biased region" description="Basic and acidic residues" evidence="7">
    <location>
        <begin position="284"/>
        <end position="293"/>
    </location>
</feature>
<dbReference type="SUPFAM" id="SSF53850">
    <property type="entry name" value="Periplasmic binding protein-like II"/>
    <property type="match status" value="1"/>
</dbReference>
<keyword evidence="3" id="KW-0028">Amino-acid biosynthesis</keyword>
<keyword evidence="6" id="KW-0456">Lyase</keyword>
<evidence type="ECO:0000313" key="11">
    <source>
        <dbReference type="Proteomes" id="UP000002039"/>
    </source>
</evidence>
<dbReference type="PANTHER" id="PTHR21022:SF19">
    <property type="entry name" value="PREPHENATE DEHYDRATASE-RELATED"/>
    <property type="match status" value="1"/>
</dbReference>
<organism evidence="10 11">
    <name type="scientific">Ajellomyces dermatitidis (strain ER-3 / ATCC MYA-2586)</name>
    <name type="common">Blastomyces dermatitidis</name>
    <dbReference type="NCBI Taxonomy" id="559297"/>
    <lineage>
        <taxon>Eukaryota</taxon>
        <taxon>Fungi</taxon>
        <taxon>Dikarya</taxon>
        <taxon>Ascomycota</taxon>
        <taxon>Pezizomycotina</taxon>
        <taxon>Eurotiomycetes</taxon>
        <taxon>Eurotiomycetidae</taxon>
        <taxon>Onygenales</taxon>
        <taxon>Ajellomycetaceae</taxon>
        <taxon>Blastomyces</taxon>
    </lineage>
</organism>
<name>A0ABP2F3U9_AJEDR</name>
<evidence type="ECO:0000259" key="9">
    <source>
        <dbReference type="PROSITE" id="PS51671"/>
    </source>
</evidence>
<dbReference type="Gene3D" id="3.30.70.260">
    <property type="match status" value="1"/>
</dbReference>
<dbReference type="EC" id="4.2.1.51" evidence="2"/>
<feature type="domain" description="Prephenate dehydratase" evidence="8">
    <location>
        <begin position="56"/>
        <end position="283"/>
    </location>
</feature>
<gene>
    <name evidence="10" type="ORF">BDCG_05319</name>
</gene>
<dbReference type="InterPro" id="IPR002912">
    <property type="entry name" value="ACT_dom"/>
</dbReference>
<keyword evidence="11" id="KW-1185">Reference proteome</keyword>
<dbReference type="PROSITE" id="PS51671">
    <property type="entry name" value="ACT"/>
    <property type="match status" value="1"/>
</dbReference>
<dbReference type="InterPro" id="IPR008242">
    <property type="entry name" value="Chor_mutase/pphenate_deHydtase"/>
</dbReference>
<feature type="compositionally biased region" description="Low complexity" evidence="7">
    <location>
        <begin position="301"/>
        <end position="317"/>
    </location>
</feature>
<comment type="pathway">
    <text evidence="1">Amino-acid biosynthesis; L-phenylalanine biosynthesis; phenylpyruvate from prephenate: step 1/1.</text>
</comment>
<feature type="region of interest" description="Disordered" evidence="7">
    <location>
        <begin position="217"/>
        <end position="242"/>
    </location>
</feature>
<dbReference type="InterPro" id="IPR045865">
    <property type="entry name" value="ACT-like_dom_sf"/>
</dbReference>
<dbReference type="SUPFAM" id="SSF55021">
    <property type="entry name" value="ACT-like"/>
    <property type="match status" value="1"/>
</dbReference>
<evidence type="ECO:0000256" key="3">
    <source>
        <dbReference type="ARBA" id="ARBA00022605"/>
    </source>
</evidence>
<dbReference type="CDD" id="cd04905">
    <property type="entry name" value="ACT_CM-PDT"/>
    <property type="match status" value="1"/>
</dbReference>
<evidence type="ECO:0000256" key="5">
    <source>
        <dbReference type="ARBA" id="ARBA00023222"/>
    </source>
</evidence>
<evidence type="ECO:0000256" key="1">
    <source>
        <dbReference type="ARBA" id="ARBA00004741"/>
    </source>
</evidence>
<feature type="compositionally biased region" description="Gly residues" evidence="7">
    <location>
        <begin position="228"/>
        <end position="237"/>
    </location>
</feature>
<evidence type="ECO:0000313" key="10">
    <source>
        <dbReference type="EMBL" id="EEQ90199.2"/>
    </source>
</evidence>
<evidence type="ECO:0000256" key="7">
    <source>
        <dbReference type="SAM" id="MobiDB-lite"/>
    </source>
</evidence>
<dbReference type="GeneID" id="69027341"/>
<dbReference type="Pfam" id="PF00800">
    <property type="entry name" value="PDT"/>
    <property type="match status" value="1"/>
</dbReference>
<accession>A0ABP2F3U9</accession>
<dbReference type="PANTHER" id="PTHR21022">
    <property type="entry name" value="PREPHENATE DEHYDRATASE P PROTEIN"/>
    <property type="match status" value="1"/>
</dbReference>
<dbReference type="Proteomes" id="UP000002039">
    <property type="component" value="Unassembled WGS sequence"/>
</dbReference>